<dbReference type="Proteomes" id="UP000002700">
    <property type="component" value="Chromosome I"/>
</dbReference>
<evidence type="ECO:0000256" key="1">
    <source>
        <dbReference type="SAM" id="MobiDB-lite"/>
    </source>
</evidence>
<dbReference type="AntiFam" id="ANF00007">
    <property type="entry name" value="Shadow ORF (opposite clpB)"/>
</dbReference>
<dbReference type="EnsemblBacteria" id="ABA48270">
    <property type="protein sequence ID" value="ABA48270"/>
    <property type="gene ID" value="BURPS1710b_3637"/>
</dbReference>
<reference evidence="2 3" key="1">
    <citation type="submission" date="2005-09" db="EMBL/GenBank/DDBJ databases">
        <authorList>
            <person name="Woods D.E."/>
            <person name="Nierman W.C."/>
        </authorList>
    </citation>
    <scope>NUCLEOTIDE SEQUENCE [LARGE SCALE GENOMIC DNA]</scope>
    <source>
        <strain evidence="2 3">1710b</strain>
    </source>
</reference>
<dbReference type="KEGG" id="bpm:BURPS1710b_3637"/>
<dbReference type="EMBL" id="CP000124">
    <property type="protein sequence ID" value="ABA48270.1"/>
    <property type="molecule type" value="Genomic_DNA"/>
</dbReference>
<dbReference type="AlphaFoldDB" id="Q3JN51"/>
<gene>
    <name evidence="2" type="ordered locus">BURPS1710b_3637</name>
</gene>
<dbReference type="HOGENOM" id="CLU_318250_0_0_4"/>
<sequence length="914" mass="104868">MRCRGVRRCLMMRAARDVRRAPALLDRVLEFARLGRARGDPHDRLAIGDARQHVLGDLRQQRAVQDVIDVARARIDFGAAREHGVDERLVPLERRLVVRFDPAANPFELQLDDLGEHVVGDRIVRNHLHPAEERGLEGLVELRAQRLGKRLGIGQLLRRLVQARLHHRRRADVRGQDDQRVAKVDLTAFGIVHRALVEHLEEHLEHVRMRLLDFVEQHDRIRIATHRLRQHAALAVADVAGRRALQARHAVRLLILAHVDRDQLALAAVQHVGERERGLGLADARRPDEHEHAARLVRILEVRGRGAHALRDRAERMVLADHARAEQIAQVQHGLDLVLHHPAERNARPRRDDLRDDVAVDLQRHHRLVALPRAQRIDALGKLRARRVDIDGLAVGGRLACGIEFGAQRADFGHERALLLVARGVLGQRLQIGVAGLAQFGEARIVRGAARGLALECRDFRVDPLDAFFRVVDRRGRRAVRERDLRAGGVEHADRLVRQLAAADIAMRQPHRLGDRVVENAHVEVPLHQRRHPAQHRGGERLARLLDLHHLEAPRERRVLFEILLVLAPRRRRDRAQLAARERRLQQVRRIVLARLPARADDRVRLVDEENDRMRALFHLVDHALQAILELALHARARLQEAHVQHVQRDAAKRRRHVVGRDAQREPFDDGRLAHARLARHDRIVLPAAHQDVDRLADLRIAADHRVDLALARALREVRRVRVERRRLRRAARRIARSGGAVGHRDVGVRVPRLGLARTRGDLVELVLQVIDAHARELRRHPLRELREVRPGQQREQQVPRADPSDLRIERRDEPRLLEQLAQMHRKHRRARVARFQSFELALEIRAQRMRIDAARAQHERHVAGRLVEQREKQMLEIHFVVTAREAVAGGALGGLAAHRVQFRDQGLQGRAHR</sequence>
<name>Q3JN51_BURP1</name>
<evidence type="ECO:0000313" key="2">
    <source>
        <dbReference type="EMBL" id="ABA48270.1"/>
    </source>
</evidence>
<evidence type="ECO:0000313" key="3">
    <source>
        <dbReference type="Proteomes" id="UP000002700"/>
    </source>
</evidence>
<protein>
    <submittedName>
        <fullName evidence="2">63 kDa protein</fullName>
    </submittedName>
</protein>
<feature type="region of interest" description="Disordered" evidence="1">
    <location>
        <begin position="786"/>
        <end position="808"/>
    </location>
</feature>
<proteinExistence type="predicted"/>
<organism evidence="2 3">
    <name type="scientific">Burkholderia pseudomallei (strain 1710b)</name>
    <dbReference type="NCBI Taxonomy" id="320372"/>
    <lineage>
        <taxon>Bacteria</taxon>
        <taxon>Pseudomonadati</taxon>
        <taxon>Pseudomonadota</taxon>
        <taxon>Betaproteobacteria</taxon>
        <taxon>Burkholderiales</taxon>
        <taxon>Burkholderiaceae</taxon>
        <taxon>Burkholderia</taxon>
        <taxon>pseudomallei group</taxon>
    </lineage>
</organism>
<accession>Q3JN51</accession>